<reference evidence="1" key="1">
    <citation type="submission" date="2023-07" db="EMBL/GenBank/DDBJ databases">
        <authorList>
            <consortium name="AG Swart"/>
            <person name="Singh M."/>
            <person name="Singh A."/>
            <person name="Seah K."/>
            <person name="Emmerich C."/>
        </authorList>
    </citation>
    <scope>NUCLEOTIDE SEQUENCE</scope>
    <source>
        <strain evidence="1">DP1</strain>
    </source>
</reference>
<comment type="caution">
    <text evidence="1">The sequence shown here is derived from an EMBL/GenBank/DDBJ whole genome shotgun (WGS) entry which is preliminary data.</text>
</comment>
<sequence>MDDSHGLANACFTCLKPELRQCNYNCERTVPRKRFCQDWYQDCHVWQCYRKLLFPS</sequence>
<proteinExistence type="predicted"/>
<evidence type="ECO:0000313" key="1">
    <source>
        <dbReference type="EMBL" id="CAI2387627.1"/>
    </source>
</evidence>
<keyword evidence="2" id="KW-1185">Reference proteome</keyword>
<protein>
    <submittedName>
        <fullName evidence="1">Uncharacterized protein</fullName>
    </submittedName>
</protein>
<organism evidence="1 2">
    <name type="scientific">Euplotes crassus</name>
    <dbReference type="NCBI Taxonomy" id="5936"/>
    <lineage>
        <taxon>Eukaryota</taxon>
        <taxon>Sar</taxon>
        <taxon>Alveolata</taxon>
        <taxon>Ciliophora</taxon>
        <taxon>Intramacronucleata</taxon>
        <taxon>Spirotrichea</taxon>
        <taxon>Hypotrichia</taxon>
        <taxon>Euplotida</taxon>
        <taxon>Euplotidae</taxon>
        <taxon>Moneuplotes</taxon>
    </lineage>
</organism>
<name>A0AAD1YAM2_EUPCR</name>
<dbReference type="AlphaFoldDB" id="A0AAD1YAM2"/>
<dbReference type="Proteomes" id="UP001295684">
    <property type="component" value="Unassembled WGS sequence"/>
</dbReference>
<dbReference type="EMBL" id="CAMPGE010030124">
    <property type="protein sequence ID" value="CAI2387627.1"/>
    <property type="molecule type" value="Genomic_DNA"/>
</dbReference>
<gene>
    <name evidence="1" type="ORF">ECRASSUSDP1_LOCUS29261</name>
</gene>
<accession>A0AAD1YAM2</accession>
<evidence type="ECO:0000313" key="2">
    <source>
        <dbReference type="Proteomes" id="UP001295684"/>
    </source>
</evidence>